<dbReference type="Proteomes" id="UP000029964">
    <property type="component" value="Unassembled WGS sequence"/>
</dbReference>
<keyword evidence="2" id="KW-0479">Metal-binding</keyword>
<organism evidence="5 6">
    <name type="scientific">Hapsidospora chrysogenum (strain ATCC 11550 / CBS 779.69 / DSM 880 / IAM 14645 / JCM 23072 / IMI 49137)</name>
    <name type="common">Acremonium chrysogenum</name>
    <dbReference type="NCBI Taxonomy" id="857340"/>
    <lineage>
        <taxon>Eukaryota</taxon>
        <taxon>Fungi</taxon>
        <taxon>Dikarya</taxon>
        <taxon>Ascomycota</taxon>
        <taxon>Pezizomycotina</taxon>
        <taxon>Sordariomycetes</taxon>
        <taxon>Hypocreomycetidae</taxon>
        <taxon>Hypocreales</taxon>
        <taxon>Bionectriaceae</taxon>
        <taxon>Hapsidospora</taxon>
    </lineage>
</organism>
<reference evidence="6" key="1">
    <citation type="journal article" date="2014" name="Genome Announc.">
        <title>Genome sequence and annotation of Acremonium chrysogenum, producer of the beta-lactam antibiotic cephalosporin C.</title>
        <authorList>
            <person name="Terfehr D."/>
            <person name="Dahlmann T.A."/>
            <person name="Specht T."/>
            <person name="Zadra I."/>
            <person name="Kuernsteiner H."/>
            <person name="Kueck U."/>
        </authorList>
    </citation>
    <scope>NUCLEOTIDE SEQUENCE [LARGE SCALE GENOMIC DNA]</scope>
    <source>
        <strain evidence="6">ATCC 11550 / CBS 779.69 / DSM 880 / IAM 14645 / JCM 23072 / IMI 49137</strain>
    </source>
</reference>
<dbReference type="PANTHER" id="PTHR28620:SF1">
    <property type="entry name" value="CENP-V_GFA DOMAIN-CONTAINING PROTEIN"/>
    <property type="match status" value="1"/>
</dbReference>
<feature type="domain" description="CENP-V/GFA" evidence="4">
    <location>
        <begin position="153"/>
        <end position="297"/>
    </location>
</feature>
<evidence type="ECO:0000256" key="3">
    <source>
        <dbReference type="ARBA" id="ARBA00022833"/>
    </source>
</evidence>
<keyword evidence="3" id="KW-0862">Zinc</keyword>
<comment type="similarity">
    <text evidence="1">Belongs to the Gfa family.</text>
</comment>
<accession>A0A086T9D5</accession>
<dbReference type="OrthoDB" id="2993351at2759"/>
<dbReference type="InterPro" id="IPR052355">
    <property type="entry name" value="CENP-V-like"/>
</dbReference>
<dbReference type="STRING" id="857340.A0A086T9D5"/>
<evidence type="ECO:0000259" key="4">
    <source>
        <dbReference type="PROSITE" id="PS51891"/>
    </source>
</evidence>
<dbReference type="HOGENOM" id="CLU_055491_0_0_1"/>
<protein>
    <submittedName>
        <fullName evidence="5">Centromere protein V-like protein</fullName>
    </submittedName>
</protein>
<dbReference type="SUPFAM" id="SSF51316">
    <property type="entry name" value="Mss4-like"/>
    <property type="match status" value="2"/>
</dbReference>
<dbReference type="GO" id="GO:0046872">
    <property type="term" value="F:metal ion binding"/>
    <property type="evidence" value="ECO:0007669"/>
    <property type="project" value="UniProtKB-KW"/>
</dbReference>
<evidence type="ECO:0000256" key="1">
    <source>
        <dbReference type="ARBA" id="ARBA00005495"/>
    </source>
</evidence>
<dbReference type="InterPro" id="IPR006913">
    <property type="entry name" value="CENP-V/GFA"/>
</dbReference>
<dbReference type="InterPro" id="IPR011057">
    <property type="entry name" value="Mss4-like_sf"/>
</dbReference>
<dbReference type="EMBL" id="JPKY01000024">
    <property type="protein sequence ID" value="KFH45967.1"/>
    <property type="molecule type" value="Genomic_DNA"/>
</dbReference>
<dbReference type="GO" id="GO:0016846">
    <property type="term" value="F:carbon-sulfur lyase activity"/>
    <property type="evidence" value="ECO:0007669"/>
    <property type="project" value="InterPro"/>
</dbReference>
<gene>
    <name evidence="5" type="ORF">ACRE_032080</name>
</gene>
<dbReference type="PROSITE" id="PS51891">
    <property type="entry name" value="CENP_V_GFA"/>
    <property type="match status" value="2"/>
</dbReference>
<dbReference type="Pfam" id="PF04828">
    <property type="entry name" value="GFA"/>
    <property type="match status" value="2"/>
</dbReference>
<sequence length="297" mass="32977">MADTEQQPLKTYRGNCHCGAFVYEADLPEITSAIECNCSICVKKGYLFLFLGRDKFRVVKGSEDQLTVYAFGTRVLEHLFCPKCGITPIVRRVDVGVFTPDAEVGVNVHALQGVNSWDVERKHIDGKSMRGDYEPPAHKGDLPKAEVEGGKVYTGSCHCGKVAVAVKSKPIDETFSELVNTCNCSICERGAYVWIYPPREQVVLAAESDSDIGEYRFARNISAKTFCRTCGVQMTNRFEPLSAEEAEKLSDVDKTWRPWAATIHPVNIRVLDGVDLSVFKPKRTTSAADLEPLYVNP</sequence>
<dbReference type="AlphaFoldDB" id="A0A086T9D5"/>
<evidence type="ECO:0000313" key="5">
    <source>
        <dbReference type="EMBL" id="KFH45967.1"/>
    </source>
</evidence>
<evidence type="ECO:0000313" key="6">
    <source>
        <dbReference type="Proteomes" id="UP000029964"/>
    </source>
</evidence>
<proteinExistence type="inferred from homology"/>
<keyword evidence="6" id="KW-1185">Reference proteome</keyword>
<dbReference type="Gene3D" id="2.170.150.70">
    <property type="match status" value="2"/>
</dbReference>
<comment type="caution">
    <text evidence="5">The sequence shown here is derived from an EMBL/GenBank/DDBJ whole genome shotgun (WGS) entry which is preliminary data.</text>
</comment>
<feature type="domain" description="CENP-V/GFA" evidence="4">
    <location>
        <begin position="12"/>
        <end position="118"/>
    </location>
</feature>
<name>A0A086T9D5_HAPC1</name>
<dbReference type="PANTHER" id="PTHR28620">
    <property type="entry name" value="CENTROMERE PROTEIN V"/>
    <property type="match status" value="1"/>
</dbReference>
<evidence type="ECO:0000256" key="2">
    <source>
        <dbReference type="ARBA" id="ARBA00022723"/>
    </source>
</evidence>